<keyword evidence="2" id="KW-1185">Reference proteome</keyword>
<feature type="non-terminal residue" evidence="1">
    <location>
        <position position="74"/>
    </location>
</feature>
<reference evidence="1" key="1">
    <citation type="submission" date="2021-06" db="EMBL/GenBank/DDBJ databases">
        <authorList>
            <person name="Kallberg Y."/>
            <person name="Tangrot J."/>
            <person name="Rosling A."/>
        </authorList>
    </citation>
    <scope>NUCLEOTIDE SEQUENCE</scope>
    <source>
        <strain evidence="1">MA461A</strain>
    </source>
</reference>
<comment type="caution">
    <text evidence="1">The sequence shown here is derived from an EMBL/GenBank/DDBJ whole genome shotgun (WGS) entry which is preliminary data.</text>
</comment>
<name>A0ACA9NUV5_9GLOM</name>
<evidence type="ECO:0000313" key="1">
    <source>
        <dbReference type="EMBL" id="CAG8676657.1"/>
    </source>
</evidence>
<organism evidence="1 2">
    <name type="scientific">Racocetra persica</name>
    <dbReference type="NCBI Taxonomy" id="160502"/>
    <lineage>
        <taxon>Eukaryota</taxon>
        <taxon>Fungi</taxon>
        <taxon>Fungi incertae sedis</taxon>
        <taxon>Mucoromycota</taxon>
        <taxon>Glomeromycotina</taxon>
        <taxon>Glomeromycetes</taxon>
        <taxon>Diversisporales</taxon>
        <taxon>Gigasporaceae</taxon>
        <taxon>Racocetra</taxon>
    </lineage>
</organism>
<gene>
    <name evidence="1" type="ORF">RPERSI_LOCUS8922</name>
</gene>
<evidence type="ECO:0000313" key="2">
    <source>
        <dbReference type="Proteomes" id="UP000789920"/>
    </source>
</evidence>
<dbReference type="Proteomes" id="UP000789920">
    <property type="component" value="Unassembled WGS sequence"/>
</dbReference>
<protein>
    <submittedName>
        <fullName evidence="1">29718_t:CDS:1</fullName>
    </submittedName>
</protein>
<sequence>MESVRWFARYGSVATAFAAMSGANVDTLLILKSRLMYLEMFNAPLCNISLKRIFWDLALYDISLKRIFWDLALA</sequence>
<proteinExistence type="predicted"/>
<accession>A0ACA9NUV5</accession>
<dbReference type="EMBL" id="CAJVQC010016453">
    <property type="protein sequence ID" value="CAG8676657.1"/>
    <property type="molecule type" value="Genomic_DNA"/>
</dbReference>